<feature type="domain" description="OmpA-like" evidence="7">
    <location>
        <begin position="158"/>
        <end position="287"/>
    </location>
</feature>
<dbReference type="SUPFAM" id="SSF103088">
    <property type="entry name" value="OmpA-like"/>
    <property type="match status" value="1"/>
</dbReference>
<name>A0ABV2K3X5_9GAMM</name>
<evidence type="ECO:0000259" key="7">
    <source>
        <dbReference type="PROSITE" id="PS51123"/>
    </source>
</evidence>
<protein>
    <submittedName>
        <fullName evidence="8">Outer membrane protein OmpA-like peptidoglycan-associated protein</fullName>
    </submittedName>
</protein>
<evidence type="ECO:0000313" key="9">
    <source>
        <dbReference type="Proteomes" id="UP001549184"/>
    </source>
</evidence>
<dbReference type="InterPro" id="IPR036737">
    <property type="entry name" value="OmpA-like_sf"/>
</dbReference>
<organism evidence="8 9">
    <name type="scientific">Dyella japonica</name>
    <dbReference type="NCBI Taxonomy" id="231455"/>
    <lineage>
        <taxon>Bacteria</taxon>
        <taxon>Pseudomonadati</taxon>
        <taxon>Pseudomonadota</taxon>
        <taxon>Gammaproteobacteria</taxon>
        <taxon>Lysobacterales</taxon>
        <taxon>Rhodanobacteraceae</taxon>
        <taxon>Dyella</taxon>
    </lineage>
</organism>
<dbReference type="PRINTS" id="PR01021">
    <property type="entry name" value="OMPADOMAIN"/>
</dbReference>
<dbReference type="Proteomes" id="UP001549184">
    <property type="component" value="Unassembled WGS sequence"/>
</dbReference>
<keyword evidence="4" id="KW-0998">Cell outer membrane</keyword>
<dbReference type="PROSITE" id="PS51257">
    <property type="entry name" value="PROKAR_LIPOPROTEIN"/>
    <property type="match status" value="1"/>
</dbReference>
<sequence length="292" mass="32006">MRINFTLVKVAPLLLASVFALSACGNVSRNVHKDGQAADSLVWPKISDITPMHKGGTFPDTNSLARLRAGMSKQQISDLIGFPHFSEGVWGVREWNYVFNFRVPAGSNKVVTCQFKVFFDDNKVAQSFYWAPESCAQFQQVAQVAPVSSSVISAAATMPAERYSFSADALFAFDHSSVADILGNGRAELDQFAAKVRQYDRDIKHIQVVGYTDRLGSDGYNQALSEKRANSVRDYLIAHGIDASLFSTEGRGRADPVKDCVGGTSKPSLITCLAPNRRVEILISTQRTTSDR</sequence>
<dbReference type="InterPro" id="IPR007450">
    <property type="entry name" value="BamE_dom"/>
</dbReference>
<reference evidence="8 9" key="1">
    <citation type="submission" date="2024-06" db="EMBL/GenBank/DDBJ databases">
        <title>Sorghum-associated microbial communities from plants grown in Nebraska, USA.</title>
        <authorList>
            <person name="Schachtman D."/>
        </authorList>
    </citation>
    <scope>NUCLEOTIDE SEQUENCE [LARGE SCALE GENOMIC DNA]</scope>
    <source>
        <strain evidence="8 9">1073</strain>
    </source>
</reference>
<dbReference type="Gene3D" id="3.30.1450.10">
    <property type="match status" value="1"/>
</dbReference>
<dbReference type="InterPro" id="IPR006664">
    <property type="entry name" value="OMP_bac"/>
</dbReference>
<accession>A0ABV2K3X5</accession>
<feature type="signal peptide" evidence="6">
    <location>
        <begin position="1"/>
        <end position="22"/>
    </location>
</feature>
<keyword evidence="3 5" id="KW-0472">Membrane</keyword>
<dbReference type="Pfam" id="PF04355">
    <property type="entry name" value="BamE"/>
    <property type="match status" value="1"/>
</dbReference>
<evidence type="ECO:0000256" key="5">
    <source>
        <dbReference type="PROSITE-ProRule" id="PRU00473"/>
    </source>
</evidence>
<dbReference type="PROSITE" id="PS51123">
    <property type="entry name" value="OMPA_2"/>
    <property type="match status" value="1"/>
</dbReference>
<dbReference type="Pfam" id="PF00691">
    <property type="entry name" value="OmpA"/>
    <property type="match status" value="1"/>
</dbReference>
<keyword evidence="9" id="KW-1185">Reference proteome</keyword>
<comment type="subcellular location">
    <subcellularLocation>
        <location evidence="1">Cell outer membrane</location>
    </subcellularLocation>
</comment>
<evidence type="ECO:0000256" key="1">
    <source>
        <dbReference type="ARBA" id="ARBA00004442"/>
    </source>
</evidence>
<dbReference type="PANTHER" id="PTHR30329">
    <property type="entry name" value="STATOR ELEMENT OF FLAGELLAR MOTOR COMPLEX"/>
    <property type="match status" value="1"/>
</dbReference>
<dbReference type="EMBL" id="JBEPMU010000009">
    <property type="protein sequence ID" value="MET3654784.1"/>
    <property type="molecule type" value="Genomic_DNA"/>
</dbReference>
<evidence type="ECO:0000256" key="2">
    <source>
        <dbReference type="ARBA" id="ARBA00022729"/>
    </source>
</evidence>
<comment type="caution">
    <text evidence="8">The sequence shown here is derived from an EMBL/GenBank/DDBJ whole genome shotgun (WGS) entry which is preliminary data.</text>
</comment>
<gene>
    <name evidence="8" type="ORF">ABIC75_004532</name>
</gene>
<dbReference type="Gene3D" id="3.30.1330.60">
    <property type="entry name" value="OmpA-like domain"/>
    <property type="match status" value="1"/>
</dbReference>
<feature type="chain" id="PRO_5046239311" evidence="6">
    <location>
        <begin position="23"/>
        <end position="292"/>
    </location>
</feature>
<evidence type="ECO:0000256" key="4">
    <source>
        <dbReference type="ARBA" id="ARBA00023237"/>
    </source>
</evidence>
<evidence type="ECO:0000256" key="6">
    <source>
        <dbReference type="SAM" id="SignalP"/>
    </source>
</evidence>
<proteinExistence type="predicted"/>
<dbReference type="RefSeq" id="WP_354016118.1">
    <property type="nucleotide sequence ID" value="NZ_JBEPMU010000009.1"/>
</dbReference>
<dbReference type="InterPro" id="IPR037873">
    <property type="entry name" value="BamE-like"/>
</dbReference>
<dbReference type="InterPro" id="IPR050330">
    <property type="entry name" value="Bact_OuterMem_StrucFunc"/>
</dbReference>
<dbReference type="PANTHER" id="PTHR30329:SF21">
    <property type="entry name" value="LIPOPROTEIN YIAD-RELATED"/>
    <property type="match status" value="1"/>
</dbReference>
<dbReference type="InterPro" id="IPR006665">
    <property type="entry name" value="OmpA-like"/>
</dbReference>
<keyword evidence="2 6" id="KW-0732">Signal</keyword>
<evidence type="ECO:0000256" key="3">
    <source>
        <dbReference type="ARBA" id="ARBA00023136"/>
    </source>
</evidence>
<dbReference type="CDD" id="cd07185">
    <property type="entry name" value="OmpA_C-like"/>
    <property type="match status" value="1"/>
</dbReference>
<evidence type="ECO:0000313" key="8">
    <source>
        <dbReference type="EMBL" id="MET3654784.1"/>
    </source>
</evidence>